<keyword evidence="5 7" id="KW-1133">Transmembrane helix</keyword>
<evidence type="ECO:0000256" key="2">
    <source>
        <dbReference type="ARBA" id="ARBA00010388"/>
    </source>
</evidence>
<evidence type="ECO:0000256" key="6">
    <source>
        <dbReference type="ARBA" id="ARBA00023136"/>
    </source>
</evidence>
<name>A7HNU4_FERNB</name>
<evidence type="ECO:0000256" key="3">
    <source>
        <dbReference type="ARBA" id="ARBA00022475"/>
    </source>
</evidence>
<protein>
    <submittedName>
        <fullName evidence="8">NADH-ubiquinone oxidoreductase chain 4L</fullName>
    </submittedName>
</protein>
<evidence type="ECO:0000313" key="8">
    <source>
        <dbReference type="EMBL" id="ABS61577.1"/>
    </source>
</evidence>
<evidence type="ECO:0000256" key="5">
    <source>
        <dbReference type="ARBA" id="ARBA00022989"/>
    </source>
</evidence>
<dbReference type="STRING" id="381764.Fnod_1743"/>
<reference evidence="8 9" key="2">
    <citation type="journal article" date="2009" name="Proc. Natl. Acad. Sci. U.S.A.">
        <title>On the chimeric nature, thermophilic origin, and phylogenetic placement of the Thermotogales.</title>
        <authorList>
            <person name="Zhaxybayeva O."/>
            <person name="Swithers K.S."/>
            <person name="Lapierre P."/>
            <person name="Fournier G.P."/>
            <person name="Bickhart D.M."/>
            <person name="DeBoy R.T."/>
            <person name="Nelson K.E."/>
            <person name="Nesbo C.L."/>
            <person name="Doolittle W.F."/>
            <person name="Gogarten J.P."/>
            <person name="Noll K.M."/>
        </authorList>
    </citation>
    <scope>NUCLEOTIDE SEQUENCE [LARGE SCALE GENOMIC DNA]</scope>
    <source>
        <strain evidence="9">ATCC 35602 / DSM 5306 / Rt17-B1</strain>
    </source>
</reference>
<keyword evidence="4 7" id="KW-0812">Transmembrane</keyword>
<dbReference type="OrthoDB" id="9799219at2"/>
<dbReference type="Pfam" id="PF00420">
    <property type="entry name" value="Oxidored_q2"/>
    <property type="match status" value="1"/>
</dbReference>
<dbReference type="eggNOG" id="COG1006">
    <property type="taxonomic scope" value="Bacteria"/>
</dbReference>
<dbReference type="InterPro" id="IPR039428">
    <property type="entry name" value="NUOK/Mnh_C1-like"/>
</dbReference>
<dbReference type="Gene3D" id="1.10.287.3510">
    <property type="match status" value="1"/>
</dbReference>
<evidence type="ECO:0000256" key="4">
    <source>
        <dbReference type="ARBA" id="ARBA00022692"/>
    </source>
</evidence>
<keyword evidence="8" id="KW-0830">Ubiquinone</keyword>
<feature type="transmembrane region" description="Helical" evidence="7">
    <location>
        <begin position="27"/>
        <end position="47"/>
    </location>
</feature>
<organism evidence="8 9">
    <name type="scientific">Fervidobacterium nodosum (strain ATCC 35602 / DSM 5306 / Rt17-B1)</name>
    <dbReference type="NCBI Taxonomy" id="381764"/>
    <lineage>
        <taxon>Bacteria</taxon>
        <taxon>Thermotogati</taxon>
        <taxon>Thermotogota</taxon>
        <taxon>Thermotogae</taxon>
        <taxon>Thermotogales</taxon>
        <taxon>Fervidobacteriaceae</taxon>
        <taxon>Fervidobacterium</taxon>
    </lineage>
</organism>
<comment type="subcellular location">
    <subcellularLocation>
        <location evidence="1">Cell membrane</location>
        <topology evidence="1">Multi-pass membrane protein</topology>
    </subcellularLocation>
</comment>
<comment type="similarity">
    <text evidence="2">Belongs to the CPA3 antiporters (TC 2.A.63) subunit C family.</text>
</comment>
<proteinExistence type="inferred from homology"/>
<accession>A7HNU4</accession>
<gene>
    <name evidence="8" type="ordered locus">Fnod_1743</name>
</gene>
<dbReference type="PANTHER" id="PTHR34583:SF2">
    <property type="entry name" value="ANTIPORTER SUBUNIT MNHC2-RELATED"/>
    <property type="match status" value="1"/>
</dbReference>
<evidence type="ECO:0000313" key="9">
    <source>
        <dbReference type="Proteomes" id="UP000002415"/>
    </source>
</evidence>
<dbReference type="PANTHER" id="PTHR34583">
    <property type="entry name" value="ANTIPORTER SUBUNIT MNHC2-RELATED"/>
    <property type="match status" value="1"/>
</dbReference>
<sequence>MIYYITFIIMGIGIYGIVSQKNMFKQLISLSIIDTAVNIFVISLGYLEGMEAPIYSMVTPTAKFVDPLPQALILTAIVIGVGTLAIGSMLLVHLKEEYGCLNADEIRAAREVIE</sequence>
<dbReference type="EMBL" id="CP000771">
    <property type="protein sequence ID" value="ABS61577.1"/>
    <property type="molecule type" value="Genomic_DNA"/>
</dbReference>
<keyword evidence="3" id="KW-1003">Cell membrane</keyword>
<evidence type="ECO:0000256" key="1">
    <source>
        <dbReference type="ARBA" id="ARBA00004651"/>
    </source>
</evidence>
<dbReference type="Proteomes" id="UP000002415">
    <property type="component" value="Chromosome"/>
</dbReference>
<keyword evidence="6 7" id="KW-0472">Membrane</keyword>
<feature type="transmembrane region" description="Helical" evidence="7">
    <location>
        <begin position="67"/>
        <end position="92"/>
    </location>
</feature>
<evidence type="ECO:0000256" key="7">
    <source>
        <dbReference type="SAM" id="Phobius"/>
    </source>
</evidence>
<dbReference type="InterPro" id="IPR050601">
    <property type="entry name" value="CPA3_antiporter_subunitC"/>
</dbReference>
<reference evidence="8 9" key="1">
    <citation type="submission" date="2007-07" db="EMBL/GenBank/DDBJ databases">
        <title>Complete sequence of Fervidobacterium nodosum Rt17-B1.</title>
        <authorList>
            <consortium name="US DOE Joint Genome Institute"/>
            <person name="Copeland A."/>
            <person name="Lucas S."/>
            <person name="Lapidus A."/>
            <person name="Barry K."/>
            <person name="Glavina del Rio T."/>
            <person name="Dalin E."/>
            <person name="Tice H."/>
            <person name="Pitluck S."/>
            <person name="Saunders E."/>
            <person name="Brettin T."/>
            <person name="Bruce D."/>
            <person name="Detter J.C."/>
            <person name="Han C."/>
            <person name="Schmutz J."/>
            <person name="Larimer F."/>
            <person name="Land M."/>
            <person name="Hauser L."/>
            <person name="Kyrpides N."/>
            <person name="Mikhailova N."/>
            <person name="Nelson K."/>
            <person name="Gogarten J.P."/>
            <person name="Noll K."/>
            <person name="Richardson P."/>
        </authorList>
    </citation>
    <scope>NUCLEOTIDE SEQUENCE [LARGE SCALE GENOMIC DNA]</scope>
    <source>
        <strain evidence="9">ATCC 35602 / DSM 5306 / Rt17-B1</strain>
    </source>
</reference>
<dbReference type="GO" id="GO:0005886">
    <property type="term" value="C:plasma membrane"/>
    <property type="evidence" value="ECO:0007669"/>
    <property type="project" value="UniProtKB-SubCell"/>
</dbReference>
<dbReference type="AlphaFoldDB" id="A7HNU4"/>
<dbReference type="RefSeq" id="WP_011994868.1">
    <property type="nucleotide sequence ID" value="NC_009718.1"/>
</dbReference>
<keyword evidence="9" id="KW-1185">Reference proteome</keyword>
<dbReference type="HOGENOM" id="CLU_082058_2_1_0"/>
<dbReference type="KEGG" id="fno:Fnod_1743"/>